<gene>
    <name evidence="1" type="ORF">SLEP1_g36028</name>
</gene>
<sequence>MGNDKEIVLLYGLKLNMSGQPTGDFVCNSPTLSKVVVPTKPRGSGKLNPKPSLSKLNEELLKKNIELEKQLEGLQKSIDELKSPRLRQQAPDLDSATLNLPITVEPYQERFKIPHLEMYDGSSDPDEHMHTYQAIMKIQTQRMP</sequence>
<reference evidence="1 2" key="1">
    <citation type="journal article" date="2021" name="Commun. Biol.">
        <title>The genome of Shorea leprosula (Dipterocarpaceae) highlights the ecological relevance of drought in aseasonal tropical rainforests.</title>
        <authorList>
            <person name="Ng K.K.S."/>
            <person name="Kobayashi M.J."/>
            <person name="Fawcett J.A."/>
            <person name="Hatakeyama M."/>
            <person name="Paape T."/>
            <person name="Ng C.H."/>
            <person name="Ang C.C."/>
            <person name="Tnah L.H."/>
            <person name="Lee C.T."/>
            <person name="Nishiyama T."/>
            <person name="Sese J."/>
            <person name="O'Brien M.J."/>
            <person name="Copetti D."/>
            <person name="Mohd Noor M.I."/>
            <person name="Ong R.C."/>
            <person name="Putra M."/>
            <person name="Sireger I.Z."/>
            <person name="Indrioko S."/>
            <person name="Kosugi Y."/>
            <person name="Izuno A."/>
            <person name="Isagi Y."/>
            <person name="Lee S.L."/>
            <person name="Shimizu K.K."/>
        </authorList>
    </citation>
    <scope>NUCLEOTIDE SEQUENCE [LARGE SCALE GENOMIC DNA]</scope>
    <source>
        <strain evidence="1">214</strain>
    </source>
</reference>
<evidence type="ECO:0000313" key="2">
    <source>
        <dbReference type="Proteomes" id="UP001054252"/>
    </source>
</evidence>
<evidence type="ECO:0008006" key="3">
    <source>
        <dbReference type="Google" id="ProtNLM"/>
    </source>
</evidence>
<keyword evidence="2" id="KW-1185">Reference proteome</keyword>
<proteinExistence type="predicted"/>
<protein>
    <recommendedName>
        <fullName evidence="3">Reverse transcriptase domain-containing protein</fullName>
    </recommendedName>
</protein>
<name>A0AAV5KQB9_9ROSI</name>
<evidence type="ECO:0000313" key="1">
    <source>
        <dbReference type="EMBL" id="GKV26793.1"/>
    </source>
</evidence>
<dbReference type="EMBL" id="BPVZ01000073">
    <property type="protein sequence ID" value="GKV26793.1"/>
    <property type="molecule type" value="Genomic_DNA"/>
</dbReference>
<organism evidence="1 2">
    <name type="scientific">Rubroshorea leprosula</name>
    <dbReference type="NCBI Taxonomy" id="152421"/>
    <lineage>
        <taxon>Eukaryota</taxon>
        <taxon>Viridiplantae</taxon>
        <taxon>Streptophyta</taxon>
        <taxon>Embryophyta</taxon>
        <taxon>Tracheophyta</taxon>
        <taxon>Spermatophyta</taxon>
        <taxon>Magnoliopsida</taxon>
        <taxon>eudicotyledons</taxon>
        <taxon>Gunneridae</taxon>
        <taxon>Pentapetalae</taxon>
        <taxon>rosids</taxon>
        <taxon>malvids</taxon>
        <taxon>Malvales</taxon>
        <taxon>Dipterocarpaceae</taxon>
        <taxon>Rubroshorea</taxon>
    </lineage>
</organism>
<dbReference type="Proteomes" id="UP001054252">
    <property type="component" value="Unassembled WGS sequence"/>
</dbReference>
<dbReference type="AlphaFoldDB" id="A0AAV5KQB9"/>
<accession>A0AAV5KQB9</accession>
<comment type="caution">
    <text evidence="1">The sequence shown here is derived from an EMBL/GenBank/DDBJ whole genome shotgun (WGS) entry which is preliminary data.</text>
</comment>